<gene>
    <name evidence="2" type="ORF">AVDCRST_MAG68-4747</name>
</gene>
<feature type="region of interest" description="Disordered" evidence="1">
    <location>
        <begin position="1"/>
        <end position="61"/>
    </location>
</feature>
<dbReference type="AlphaFoldDB" id="A0A6J4MIT0"/>
<reference evidence="2" key="1">
    <citation type="submission" date="2020-02" db="EMBL/GenBank/DDBJ databases">
        <authorList>
            <person name="Meier V. D."/>
        </authorList>
    </citation>
    <scope>NUCLEOTIDE SEQUENCE</scope>
    <source>
        <strain evidence="2">AVDCRST_MAG68</strain>
    </source>
</reference>
<feature type="non-terminal residue" evidence="2">
    <location>
        <position position="1"/>
    </location>
</feature>
<protein>
    <submittedName>
        <fullName evidence="2">Uncharacterized protein</fullName>
    </submittedName>
</protein>
<feature type="non-terminal residue" evidence="2">
    <location>
        <position position="61"/>
    </location>
</feature>
<feature type="compositionally biased region" description="Basic and acidic residues" evidence="1">
    <location>
        <begin position="49"/>
        <end position="61"/>
    </location>
</feature>
<sequence length="61" mass="6865">ESQERGHAAPPEPPRRHRLGRHPAGARRAGRPRRRERFGGRARAARGRGAGEHELSRSQQI</sequence>
<feature type="compositionally biased region" description="Basic residues" evidence="1">
    <location>
        <begin position="15"/>
        <end position="36"/>
    </location>
</feature>
<proteinExistence type="predicted"/>
<evidence type="ECO:0000313" key="2">
    <source>
        <dbReference type="EMBL" id="CAA9360795.1"/>
    </source>
</evidence>
<name>A0A6J4MIT0_9BACT</name>
<organism evidence="2">
    <name type="scientific">uncultured Gemmatimonadota bacterium</name>
    <dbReference type="NCBI Taxonomy" id="203437"/>
    <lineage>
        <taxon>Bacteria</taxon>
        <taxon>Pseudomonadati</taxon>
        <taxon>Gemmatimonadota</taxon>
        <taxon>environmental samples</taxon>
    </lineage>
</organism>
<evidence type="ECO:0000256" key="1">
    <source>
        <dbReference type="SAM" id="MobiDB-lite"/>
    </source>
</evidence>
<dbReference type="EMBL" id="CADCTW010000203">
    <property type="protein sequence ID" value="CAA9360795.1"/>
    <property type="molecule type" value="Genomic_DNA"/>
</dbReference>
<accession>A0A6J4MIT0</accession>